<reference evidence="2" key="1">
    <citation type="submission" date="2022-03" db="EMBL/GenBank/DDBJ databases">
        <authorList>
            <person name="Sayadi A."/>
        </authorList>
    </citation>
    <scope>NUCLEOTIDE SEQUENCE</scope>
</reference>
<accession>A0A9P0M0J5</accession>
<gene>
    <name evidence="2" type="ORF">ACAOBT_LOCUS27188</name>
</gene>
<evidence type="ECO:0000259" key="1">
    <source>
        <dbReference type="Pfam" id="PF08398"/>
    </source>
</evidence>
<organism evidence="2 3">
    <name type="scientific">Acanthoscelides obtectus</name>
    <name type="common">Bean weevil</name>
    <name type="synonym">Bruchus obtectus</name>
    <dbReference type="NCBI Taxonomy" id="200917"/>
    <lineage>
        <taxon>Eukaryota</taxon>
        <taxon>Metazoa</taxon>
        <taxon>Ecdysozoa</taxon>
        <taxon>Arthropoda</taxon>
        <taxon>Hexapoda</taxon>
        <taxon>Insecta</taxon>
        <taxon>Pterygota</taxon>
        <taxon>Neoptera</taxon>
        <taxon>Endopterygota</taxon>
        <taxon>Coleoptera</taxon>
        <taxon>Polyphaga</taxon>
        <taxon>Cucujiformia</taxon>
        <taxon>Chrysomeloidea</taxon>
        <taxon>Chrysomelidae</taxon>
        <taxon>Bruchinae</taxon>
        <taxon>Bruchini</taxon>
        <taxon>Acanthoscelides</taxon>
    </lineage>
</organism>
<dbReference type="Gene3D" id="1.20.90.10">
    <property type="entry name" value="Phospholipase A2 domain"/>
    <property type="match status" value="1"/>
</dbReference>
<dbReference type="OrthoDB" id="6726770at2759"/>
<protein>
    <recommendedName>
        <fullName evidence="1">Phospholipase A2-like domain-containing protein</fullName>
    </recommendedName>
</protein>
<evidence type="ECO:0000313" key="2">
    <source>
        <dbReference type="EMBL" id="CAH2003120.1"/>
    </source>
</evidence>
<comment type="caution">
    <text evidence="2">The sequence shown here is derived from an EMBL/GenBank/DDBJ whole genome shotgun (WGS) entry which is preliminary data.</text>
</comment>
<feature type="domain" description="Phospholipase A2-like" evidence="1">
    <location>
        <begin position="31"/>
        <end position="88"/>
    </location>
</feature>
<dbReference type="InterPro" id="IPR013607">
    <property type="entry name" value="Phospholipase_A2-like"/>
</dbReference>
<dbReference type="GO" id="GO:0005198">
    <property type="term" value="F:structural molecule activity"/>
    <property type="evidence" value="ECO:0007669"/>
    <property type="project" value="InterPro"/>
</dbReference>
<name>A0A9P0M0J5_ACAOB</name>
<dbReference type="GO" id="GO:0006644">
    <property type="term" value="P:phospholipid metabolic process"/>
    <property type="evidence" value="ECO:0007669"/>
    <property type="project" value="InterPro"/>
</dbReference>
<dbReference type="InterPro" id="IPR036444">
    <property type="entry name" value="PLipase_A2_dom_sf"/>
</dbReference>
<dbReference type="GO" id="GO:0050482">
    <property type="term" value="P:arachidonate secretion"/>
    <property type="evidence" value="ECO:0007669"/>
    <property type="project" value="InterPro"/>
</dbReference>
<dbReference type="GO" id="GO:0004623">
    <property type="term" value="F:phospholipase A2 activity"/>
    <property type="evidence" value="ECO:0007669"/>
    <property type="project" value="InterPro"/>
</dbReference>
<dbReference type="Pfam" id="PF08398">
    <property type="entry name" value="Phospholip_A2_4"/>
    <property type="match status" value="1"/>
</dbReference>
<proteinExistence type="predicted"/>
<evidence type="ECO:0000313" key="3">
    <source>
        <dbReference type="Proteomes" id="UP001152888"/>
    </source>
</evidence>
<dbReference type="AlphaFoldDB" id="A0A9P0M0J5"/>
<keyword evidence="3" id="KW-1185">Reference proteome</keyword>
<dbReference type="Proteomes" id="UP001152888">
    <property type="component" value="Unassembled WGS sequence"/>
</dbReference>
<dbReference type="EMBL" id="CAKOFQ010007530">
    <property type="protein sequence ID" value="CAH2003120.1"/>
    <property type="molecule type" value="Genomic_DNA"/>
</dbReference>
<sequence>MPLLRIRRCQSTPKAAGGGFVDTLIDKLPFEVHLPSYQFCGPGTRLQKRLALGQKGINKLDAACLQHDFTYQKSDLTAKHVADYQLAQDAWKRVKSPDAKLGEKAAAW</sequence>